<proteinExistence type="predicted"/>
<evidence type="ECO:0000256" key="1">
    <source>
        <dbReference type="SAM" id="MobiDB-lite"/>
    </source>
</evidence>
<name>E1JZI4_SOLFR</name>
<evidence type="ECO:0000313" key="3">
    <source>
        <dbReference type="Proteomes" id="UP000006250"/>
    </source>
</evidence>
<organism evidence="2 3">
    <name type="scientific">Solidesulfovibrio fructosivorans JJ]</name>
    <dbReference type="NCBI Taxonomy" id="596151"/>
    <lineage>
        <taxon>Bacteria</taxon>
        <taxon>Pseudomonadati</taxon>
        <taxon>Thermodesulfobacteriota</taxon>
        <taxon>Desulfovibrionia</taxon>
        <taxon>Desulfovibrionales</taxon>
        <taxon>Desulfovibrionaceae</taxon>
        <taxon>Solidesulfovibrio</taxon>
    </lineage>
</organism>
<dbReference type="OrthoDB" id="9799356at2"/>
<dbReference type="eggNOG" id="ENOG5033FWH">
    <property type="taxonomic scope" value="Bacteria"/>
</dbReference>
<gene>
    <name evidence="2" type="ORF">DesfrDRAFT_3032</name>
</gene>
<dbReference type="RefSeq" id="WP_005995267.1">
    <property type="nucleotide sequence ID" value="NZ_AECZ01000023.1"/>
</dbReference>
<dbReference type="EMBL" id="AECZ01000023">
    <property type="protein sequence ID" value="EFL50231.1"/>
    <property type="molecule type" value="Genomic_DNA"/>
</dbReference>
<sequence>MQKIPLNLARPGMILAKPVARPDGIAVAAAGSELSESLLSRFESMGVEHLVVEGEPISLDGPGGASSFDKRLERLPFLFRKYPDDKWMGQIRRLLDNYFHMKSASSAAMLAAAKAAKETENAAPDSAGTGGSGASAAKDRGAAK</sequence>
<accession>E1JZI4</accession>
<dbReference type="STRING" id="596151.DesfrDRAFT_3032"/>
<feature type="region of interest" description="Disordered" evidence="1">
    <location>
        <begin position="114"/>
        <end position="144"/>
    </location>
</feature>
<evidence type="ECO:0000313" key="2">
    <source>
        <dbReference type="EMBL" id="EFL50231.1"/>
    </source>
</evidence>
<protein>
    <submittedName>
        <fullName evidence="2">Uncharacterized protein</fullName>
    </submittedName>
</protein>
<keyword evidence="3" id="KW-1185">Reference proteome</keyword>
<dbReference type="Proteomes" id="UP000006250">
    <property type="component" value="Unassembled WGS sequence"/>
</dbReference>
<dbReference type="AlphaFoldDB" id="E1JZI4"/>
<comment type="caution">
    <text evidence="2">The sequence shown here is derived from an EMBL/GenBank/DDBJ whole genome shotgun (WGS) entry which is preliminary data.</text>
</comment>
<reference evidence="2 3" key="1">
    <citation type="submission" date="2010-08" db="EMBL/GenBank/DDBJ databases">
        <title>The draft genome of Desulfovibrio fructosovorans JJ.</title>
        <authorList>
            <consortium name="US DOE Joint Genome Institute (JGI-PGF)"/>
            <person name="Lucas S."/>
            <person name="Copeland A."/>
            <person name="Lapidus A."/>
            <person name="Cheng J.-F."/>
            <person name="Bruce D."/>
            <person name="Goodwin L."/>
            <person name="Pitluck S."/>
            <person name="Land M.L."/>
            <person name="Hauser L."/>
            <person name="Chang Y.-J."/>
            <person name="Jeffries C."/>
            <person name="Wall J.D."/>
            <person name="Stahl D.A."/>
            <person name="Arkin A.P."/>
            <person name="Dehal P."/>
            <person name="Stolyar S.M."/>
            <person name="Hazen T.C."/>
            <person name="Woyke T.J."/>
        </authorList>
    </citation>
    <scope>NUCLEOTIDE SEQUENCE [LARGE SCALE GENOMIC DNA]</scope>
    <source>
        <strain evidence="2 3">JJ</strain>
    </source>
</reference>